<dbReference type="HOGENOM" id="CLU_000604_1_23_9"/>
<evidence type="ECO:0000256" key="2">
    <source>
        <dbReference type="ARBA" id="ARBA00022448"/>
    </source>
</evidence>
<dbReference type="AlphaFoldDB" id="F6DKW4"/>
<organism evidence="6 7">
    <name type="scientific">Desulforamulus ruminis (strain ATCC 23193 / DSM 2154 / NCIMB 8452 / DL)</name>
    <name type="common">Desulfotomaculum ruminis</name>
    <dbReference type="NCBI Taxonomy" id="696281"/>
    <lineage>
        <taxon>Bacteria</taxon>
        <taxon>Bacillati</taxon>
        <taxon>Bacillota</taxon>
        <taxon>Clostridia</taxon>
        <taxon>Eubacteriales</taxon>
        <taxon>Peptococcaceae</taxon>
        <taxon>Desulforamulus</taxon>
    </lineage>
</organism>
<dbReference type="Pfam" id="PF08352">
    <property type="entry name" value="oligo_HPY"/>
    <property type="match status" value="1"/>
</dbReference>
<dbReference type="InterPro" id="IPR017871">
    <property type="entry name" value="ABC_transporter-like_CS"/>
</dbReference>
<dbReference type="KEGG" id="dru:Desru_3392"/>
<gene>
    <name evidence="6" type="ordered locus">Desru_3392</name>
</gene>
<reference evidence="6 7" key="2">
    <citation type="journal article" date="2012" name="Stand. Genomic Sci.">
        <title>Complete genome sequence of the sulfate-reducing firmicute Desulfotomaculum ruminis type strain (DL(T)).</title>
        <authorList>
            <person name="Spring S."/>
            <person name="Visser M."/>
            <person name="Lu M."/>
            <person name="Copeland A."/>
            <person name="Lapidus A."/>
            <person name="Lucas S."/>
            <person name="Cheng J.F."/>
            <person name="Han C."/>
            <person name="Tapia R."/>
            <person name="Goodwin L.A."/>
            <person name="Pitluck S."/>
            <person name="Ivanova N."/>
            <person name="Land M."/>
            <person name="Hauser L."/>
            <person name="Larimer F."/>
            <person name="Rohde M."/>
            <person name="Goker M."/>
            <person name="Detter J.C."/>
            <person name="Kyrpides N.C."/>
            <person name="Woyke T."/>
            <person name="Schaap P.J."/>
            <person name="Plugge C.M."/>
            <person name="Muyzer G."/>
            <person name="Kuever J."/>
            <person name="Pereira I.A."/>
            <person name="Parshina S.N."/>
            <person name="Bernier-Latmani R."/>
            <person name="Stams A.J."/>
            <person name="Klenk H.P."/>
        </authorList>
    </citation>
    <scope>NUCLEOTIDE SEQUENCE [LARGE SCALE GENOMIC DNA]</scope>
    <source>
        <strain evidence="7">ATCC 23193 / DSM 2154 / NCIB 8452 / DL</strain>
    </source>
</reference>
<keyword evidence="2" id="KW-0813">Transport</keyword>
<dbReference type="Proteomes" id="UP000009234">
    <property type="component" value="Chromosome"/>
</dbReference>
<dbReference type="PROSITE" id="PS50893">
    <property type="entry name" value="ABC_TRANSPORTER_2"/>
    <property type="match status" value="1"/>
</dbReference>
<dbReference type="NCBIfam" id="TIGR01727">
    <property type="entry name" value="oligo_HPY"/>
    <property type="match status" value="1"/>
</dbReference>
<dbReference type="Pfam" id="PF00005">
    <property type="entry name" value="ABC_tran"/>
    <property type="match status" value="1"/>
</dbReference>
<dbReference type="GO" id="GO:0055085">
    <property type="term" value="P:transmembrane transport"/>
    <property type="evidence" value="ECO:0007669"/>
    <property type="project" value="UniProtKB-ARBA"/>
</dbReference>
<dbReference type="PROSITE" id="PS00211">
    <property type="entry name" value="ABC_TRANSPORTER_1"/>
    <property type="match status" value="1"/>
</dbReference>
<comment type="similarity">
    <text evidence="1">Belongs to the ABC transporter superfamily.</text>
</comment>
<keyword evidence="4" id="KW-0067">ATP-binding</keyword>
<name>F6DKW4_DESRL</name>
<dbReference type="SMART" id="SM00382">
    <property type="entry name" value="AAA"/>
    <property type="match status" value="1"/>
</dbReference>
<proteinExistence type="inferred from homology"/>
<dbReference type="GO" id="GO:0016887">
    <property type="term" value="F:ATP hydrolysis activity"/>
    <property type="evidence" value="ECO:0007669"/>
    <property type="project" value="InterPro"/>
</dbReference>
<dbReference type="GO" id="GO:0015833">
    <property type="term" value="P:peptide transport"/>
    <property type="evidence" value="ECO:0007669"/>
    <property type="project" value="InterPro"/>
</dbReference>
<dbReference type="InterPro" id="IPR003439">
    <property type="entry name" value="ABC_transporter-like_ATP-bd"/>
</dbReference>
<protein>
    <submittedName>
        <fullName evidence="6">Oligopeptide/dipeptide ABC transporter, ATPase subunit</fullName>
    </submittedName>
</protein>
<reference evidence="7" key="1">
    <citation type="submission" date="2011-05" db="EMBL/GenBank/DDBJ databases">
        <title>Complete sequence of Desulfotomaculum ruminis DSM 2154.</title>
        <authorList>
            <person name="Lucas S."/>
            <person name="Copeland A."/>
            <person name="Lapidus A."/>
            <person name="Cheng J.-F."/>
            <person name="Goodwin L."/>
            <person name="Pitluck S."/>
            <person name="Lu M."/>
            <person name="Detter J.C."/>
            <person name="Han C."/>
            <person name="Tapia R."/>
            <person name="Land M."/>
            <person name="Hauser L."/>
            <person name="Kyrpides N."/>
            <person name="Ivanova N."/>
            <person name="Mikhailova N."/>
            <person name="Pagani I."/>
            <person name="Stams A.J.M."/>
            <person name="Plugge C.M."/>
            <person name="Muyzer G."/>
            <person name="Kuever J."/>
            <person name="Parshina S.N."/>
            <person name="Ivanova A.E."/>
            <person name="Nazina T.N."/>
            <person name="Brambilla E."/>
            <person name="Spring S."/>
            <person name="Klenk H.-P."/>
            <person name="Woyke T."/>
        </authorList>
    </citation>
    <scope>NUCLEOTIDE SEQUENCE [LARGE SCALE GENOMIC DNA]</scope>
    <source>
        <strain evidence="7">ATCC 23193 / DSM 2154 / NCIB 8452 / DL</strain>
    </source>
</reference>
<evidence type="ECO:0000256" key="3">
    <source>
        <dbReference type="ARBA" id="ARBA00022741"/>
    </source>
</evidence>
<dbReference type="EMBL" id="CP002780">
    <property type="protein sequence ID" value="AEG61596.1"/>
    <property type="molecule type" value="Genomic_DNA"/>
</dbReference>
<accession>F6DKW4</accession>
<dbReference type="Gene3D" id="3.40.50.300">
    <property type="entry name" value="P-loop containing nucleotide triphosphate hydrolases"/>
    <property type="match status" value="1"/>
</dbReference>
<evidence type="ECO:0000259" key="5">
    <source>
        <dbReference type="PROSITE" id="PS50893"/>
    </source>
</evidence>
<dbReference type="InterPro" id="IPR027417">
    <property type="entry name" value="P-loop_NTPase"/>
</dbReference>
<dbReference type="eggNOG" id="COG4608">
    <property type="taxonomic scope" value="Bacteria"/>
</dbReference>
<evidence type="ECO:0000313" key="7">
    <source>
        <dbReference type="Proteomes" id="UP000009234"/>
    </source>
</evidence>
<dbReference type="STRING" id="696281.Desru_3392"/>
<dbReference type="CDD" id="cd03257">
    <property type="entry name" value="ABC_NikE_OppD_transporters"/>
    <property type="match status" value="1"/>
</dbReference>
<dbReference type="OrthoDB" id="9779287at2"/>
<dbReference type="InterPro" id="IPR003593">
    <property type="entry name" value="AAA+_ATPase"/>
</dbReference>
<sequence>MEYILELKNLKKHFSVEENLLGPKKKSIMAVNGVDLKVAKGETLGLVGESGCGKSTLANLIIRLEEPTEGSILLAGTDITRMSEKQLKPLRSRMQMIFQDPYSSLDPRMKVGQIVAEPMAVLGRWTKAEMRERVVSLLAKVGLGEQHLDRHPHEFSGGQRQRISLARALTTDPELLILDEPTSALDVSVQAQVLNLLLELQSELKLTYLFISHNLSVINYLCHRVAVMYLGKIVEEGPTKEVLHNPLHPYTRALLEAVPKIGGPDLWDSPSCGEPPNPDHSLAGCRYHPRCCQAKEHCAEITPSLVEWNRNHFVACMEANR</sequence>
<evidence type="ECO:0000256" key="4">
    <source>
        <dbReference type="ARBA" id="ARBA00022840"/>
    </source>
</evidence>
<dbReference type="FunFam" id="3.40.50.300:FF:000016">
    <property type="entry name" value="Oligopeptide ABC transporter ATP-binding component"/>
    <property type="match status" value="1"/>
</dbReference>
<evidence type="ECO:0000313" key="6">
    <source>
        <dbReference type="EMBL" id="AEG61596.1"/>
    </source>
</evidence>
<feature type="domain" description="ABC transporter" evidence="5">
    <location>
        <begin position="5"/>
        <end position="255"/>
    </location>
</feature>
<dbReference type="PANTHER" id="PTHR43776">
    <property type="entry name" value="TRANSPORT ATP-BINDING PROTEIN"/>
    <property type="match status" value="1"/>
</dbReference>
<evidence type="ECO:0000256" key="1">
    <source>
        <dbReference type="ARBA" id="ARBA00005417"/>
    </source>
</evidence>
<dbReference type="GO" id="GO:0005524">
    <property type="term" value="F:ATP binding"/>
    <property type="evidence" value="ECO:0007669"/>
    <property type="project" value="UniProtKB-KW"/>
</dbReference>
<dbReference type="SUPFAM" id="SSF52540">
    <property type="entry name" value="P-loop containing nucleoside triphosphate hydrolases"/>
    <property type="match status" value="1"/>
</dbReference>
<dbReference type="InterPro" id="IPR013563">
    <property type="entry name" value="Oligopep_ABC_C"/>
</dbReference>
<keyword evidence="3" id="KW-0547">Nucleotide-binding</keyword>
<dbReference type="InterPro" id="IPR050319">
    <property type="entry name" value="ABC_transp_ATP-bind"/>
</dbReference>
<keyword evidence="7" id="KW-1185">Reference proteome</keyword>
<dbReference type="RefSeq" id="WP_013843342.1">
    <property type="nucleotide sequence ID" value="NC_015589.1"/>
</dbReference>